<sequence length="555" mass="59306">MQHSTPTPTPRRRSGRAAELLAAAAVAVTVLTACQPVQPLPAAPVREDVTSVPIGDAAVREGGDLVMALSAEPDKLDPTTSSSLYTRYVMQTMCQKLYDIDADGELVPQLATALPEISDDGLTVTIPVRTDAVFADGVPFDADAVRATLERHLTLEGSTRKSELGPITEIRAVGPDRVRIRYERPFAPLAAALADRAGMMLSPEAIEEKGADFGSSPVCVGPFKFVDRVPQTSITVERDPLYYDAANVHLDTITYRIITDANIRAANLRSGDVQVADTISPQDIDALLKEDGLGVLQVGSLGYQGLTVNVGNTDGVGEPVGTIATPLAQDKAIRLALSMSIDREALVNTVFNSWFEPACSPVSPDSPYASEASEACPPYDPDGAKKLLEDAGVETPYPIEMQVTNTPDTLRYGQALQAAVADGGFDLTVVPVEYSTLLDVQSQGDFEALQLGWSGRIDPHGNMFNFLSTGGGNNYSGYSNPEVDDLLTDAAQINDVAERAALYGDVVERLHEDNPLIYLYRQRSLTAYSTDIAGVETFADGVVHLSGAAFIETEN</sequence>
<dbReference type="GO" id="GO:0042597">
    <property type="term" value="C:periplasmic space"/>
    <property type="evidence" value="ECO:0007669"/>
    <property type="project" value="UniProtKB-ARBA"/>
</dbReference>
<dbReference type="InterPro" id="IPR030678">
    <property type="entry name" value="Peptide/Ni-bd"/>
</dbReference>
<dbReference type="PANTHER" id="PTHR30290">
    <property type="entry name" value="PERIPLASMIC BINDING COMPONENT OF ABC TRANSPORTER"/>
    <property type="match status" value="1"/>
</dbReference>
<dbReference type="Gene3D" id="3.90.76.10">
    <property type="entry name" value="Dipeptide-binding Protein, Domain 1"/>
    <property type="match status" value="1"/>
</dbReference>
<evidence type="ECO:0000313" key="4">
    <source>
        <dbReference type="Proteomes" id="UP000239187"/>
    </source>
</evidence>
<evidence type="ECO:0000259" key="2">
    <source>
        <dbReference type="Pfam" id="PF00496"/>
    </source>
</evidence>
<protein>
    <submittedName>
        <fullName evidence="3">ABC transporter substrate-binding protein</fullName>
    </submittedName>
</protein>
<dbReference type="GO" id="GO:0015833">
    <property type="term" value="P:peptide transport"/>
    <property type="evidence" value="ECO:0007669"/>
    <property type="project" value="TreeGrafter"/>
</dbReference>
<feature type="domain" description="Solute-binding protein family 5" evidence="2">
    <location>
        <begin position="105"/>
        <end position="473"/>
    </location>
</feature>
<dbReference type="Proteomes" id="UP000239187">
    <property type="component" value="Chromosome"/>
</dbReference>
<proteinExistence type="predicted"/>
<dbReference type="Gene3D" id="3.40.190.10">
    <property type="entry name" value="Periplasmic binding protein-like II"/>
    <property type="match status" value="1"/>
</dbReference>
<evidence type="ECO:0000256" key="1">
    <source>
        <dbReference type="ARBA" id="ARBA00022729"/>
    </source>
</evidence>
<name>A0A2L0UHN0_9MICC</name>
<organism evidence="3 4">
    <name type="scientific">Arthrobacter agilis</name>
    <dbReference type="NCBI Taxonomy" id="37921"/>
    <lineage>
        <taxon>Bacteria</taxon>
        <taxon>Bacillati</taxon>
        <taxon>Actinomycetota</taxon>
        <taxon>Actinomycetes</taxon>
        <taxon>Micrococcales</taxon>
        <taxon>Micrococcaceae</taxon>
        <taxon>Arthrobacter</taxon>
    </lineage>
</organism>
<gene>
    <name evidence="3" type="ORF">CVO76_14640</name>
</gene>
<dbReference type="InterPro" id="IPR000914">
    <property type="entry name" value="SBP_5_dom"/>
</dbReference>
<dbReference type="Pfam" id="PF00496">
    <property type="entry name" value="SBP_bac_5"/>
    <property type="match status" value="1"/>
</dbReference>
<dbReference type="GO" id="GO:0043190">
    <property type="term" value="C:ATP-binding cassette (ABC) transporter complex"/>
    <property type="evidence" value="ECO:0007669"/>
    <property type="project" value="InterPro"/>
</dbReference>
<dbReference type="EMBL" id="CP024915">
    <property type="protein sequence ID" value="AUZ88743.1"/>
    <property type="molecule type" value="Genomic_DNA"/>
</dbReference>
<evidence type="ECO:0000313" key="3">
    <source>
        <dbReference type="EMBL" id="AUZ88743.1"/>
    </source>
</evidence>
<dbReference type="InterPro" id="IPR039424">
    <property type="entry name" value="SBP_5"/>
</dbReference>
<dbReference type="AlphaFoldDB" id="A0A2L0UHN0"/>
<dbReference type="SUPFAM" id="SSF53850">
    <property type="entry name" value="Periplasmic binding protein-like II"/>
    <property type="match status" value="1"/>
</dbReference>
<accession>A0A2L0UHN0</accession>
<keyword evidence="1" id="KW-0732">Signal</keyword>
<dbReference type="RefSeq" id="WP_208739927.1">
    <property type="nucleotide sequence ID" value="NZ_CP024915.1"/>
</dbReference>
<dbReference type="Gene3D" id="3.10.105.10">
    <property type="entry name" value="Dipeptide-binding Protein, Domain 3"/>
    <property type="match status" value="1"/>
</dbReference>
<reference evidence="3 4" key="1">
    <citation type="submission" date="2017-11" db="EMBL/GenBank/DDBJ databases">
        <title>Draft genome of Arthrobacter agilis strain UMCV2, a plant growth-promoting rhizobacterium and biocontrol capacity of phytopathogenic fungi.</title>
        <authorList>
            <person name="Martinez-Camara R."/>
            <person name="Santoyo G."/>
            <person name="Moreno-Hagelsieb G."/>
            <person name="Valencia-Cantero E."/>
        </authorList>
    </citation>
    <scope>NUCLEOTIDE SEQUENCE [LARGE SCALE GENOMIC DNA]</scope>
    <source>
        <strain evidence="3 4">UMCV2</strain>
    </source>
</reference>
<dbReference type="PANTHER" id="PTHR30290:SF38">
    <property type="entry name" value="D,D-DIPEPTIDE-BINDING PERIPLASMIC PROTEIN DDPA-RELATED"/>
    <property type="match status" value="1"/>
</dbReference>
<dbReference type="GO" id="GO:1904680">
    <property type="term" value="F:peptide transmembrane transporter activity"/>
    <property type="evidence" value="ECO:0007669"/>
    <property type="project" value="TreeGrafter"/>
</dbReference>
<dbReference type="PIRSF" id="PIRSF002741">
    <property type="entry name" value="MppA"/>
    <property type="match status" value="1"/>
</dbReference>